<feature type="transmembrane region" description="Helical" evidence="1">
    <location>
        <begin position="62"/>
        <end position="83"/>
    </location>
</feature>
<feature type="non-terminal residue" evidence="2">
    <location>
        <position position="1"/>
    </location>
</feature>
<feature type="non-terminal residue" evidence="2">
    <location>
        <position position="104"/>
    </location>
</feature>
<organism evidence="2 3">
    <name type="scientific">Syncephalis pseudoplumigaleata</name>
    <dbReference type="NCBI Taxonomy" id="1712513"/>
    <lineage>
        <taxon>Eukaryota</taxon>
        <taxon>Fungi</taxon>
        <taxon>Fungi incertae sedis</taxon>
        <taxon>Zoopagomycota</taxon>
        <taxon>Zoopagomycotina</taxon>
        <taxon>Zoopagomycetes</taxon>
        <taxon>Zoopagales</taxon>
        <taxon>Piptocephalidaceae</taxon>
        <taxon>Syncephalis</taxon>
    </lineage>
</organism>
<evidence type="ECO:0000313" key="2">
    <source>
        <dbReference type="EMBL" id="RKP28105.1"/>
    </source>
</evidence>
<dbReference type="Proteomes" id="UP000278143">
    <property type="component" value="Unassembled WGS sequence"/>
</dbReference>
<keyword evidence="1" id="KW-1133">Transmembrane helix</keyword>
<dbReference type="OrthoDB" id="2014058at2759"/>
<evidence type="ECO:0000256" key="1">
    <source>
        <dbReference type="SAM" id="Phobius"/>
    </source>
</evidence>
<dbReference type="AlphaFoldDB" id="A0A4P9Z6A1"/>
<keyword evidence="1" id="KW-0812">Transmembrane</keyword>
<protein>
    <submittedName>
        <fullName evidence="2">Uncharacterized protein</fullName>
    </submittedName>
</protein>
<reference evidence="3" key="1">
    <citation type="journal article" date="2018" name="Nat. Microbiol.">
        <title>Leveraging single-cell genomics to expand the fungal tree of life.</title>
        <authorList>
            <person name="Ahrendt S.R."/>
            <person name="Quandt C.A."/>
            <person name="Ciobanu D."/>
            <person name="Clum A."/>
            <person name="Salamov A."/>
            <person name="Andreopoulos B."/>
            <person name="Cheng J.F."/>
            <person name="Woyke T."/>
            <person name="Pelin A."/>
            <person name="Henrissat B."/>
            <person name="Reynolds N.K."/>
            <person name="Benny G.L."/>
            <person name="Smith M.E."/>
            <person name="James T.Y."/>
            <person name="Grigoriev I.V."/>
        </authorList>
    </citation>
    <scope>NUCLEOTIDE SEQUENCE [LARGE SCALE GENOMIC DNA]</scope>
    <source>
        <strain evidence="3">Benny S71-1</strain>
    </source>
</reference>
<dbReference type="GO" id="GO:0005739">
    <property type="term" value="C:mitochondrion"/>
    <property type="evidence" value="ECO:0007669"/>
    <property type="project" value="InterPro"/>
</dbReference>
<keyword evidence="3" id="KW-1185">Reference proteome</keyword>
<accession>A0A4P9Z6A1</accession>
<gene>
    <name evidence="2" type="ORF">SYNPS1DRAFT_9458</name>
</gene>
<dbReference type="InterPro" id="IPR008699">
    <property type="entry name" value="NDUFB8"/>
</dbReference>
<dbReference type="EMBL" id="KZ989119">
    <property type="protein sequence ID" value="RKP28105.1"/>
    <property type="molecule type" value="Genomic_DNA"/>
</dbReference>
<dbReference type="PANTHER" id="PTHR12840">
    <property type="entry name" value="NADH-UBIQUINONE OXIDOREDUCTASE ASHI SUBUNIT"/>
    <property type="match status" value="1"/>
</dbReference>
<name>A0A4P9Z6A1_9FUNG</name>
<sequence length="104" mass="11656">KVDSDPQIGDYPAVPWVHYEEKDPYKYWDRQGRRNFSEPVHEQDEILNAFAPDASSTPLSTAFYSLGVCASGIALTCLIIGYFRAESPHVKRTYPYGGLGKELG</sequence>
<keyword evidence="1" id="KW-0472">Membrane</keyword>
<evidence type="ECO:0000313" key="3">
    <source>
        <dbReference type="Proteomes" id="UP000278143"/>
    </source>
</evidence>
<proteinExistence type="predicted"/>
<dbReference type="PANTHER" id="PTHR12840:SF1">
    <property type="entry name" value="NADH DEHYDROGENASE [UBIQUINONE] 1 BETA SUBCOMPLEX SUBUNIT 8, MITOCHONDRIAL"/>
    <property type="match status" value="1"/>
</dbReference>
<dbReference type="Pfam" id="PF05821">
    <property type="entry name" value="NDUF_B8"/>
    <property type="match status" value="1"/>
</dbReference>